<protein>
    <recommendedName>
        <fullName evidence="1">Shedu protein SduA C-terminal domain-containing protein</fullName>
    </recommendedName>
</protein>
<dbReference type="InterPro" id="IPR025359">
    <property type="entry name" value="SduA_C"/>
</dbReference>
<accession>R1FUK9</accession>
<evidence type="ECO:0000259" key="1">
    <source>
        <dbReference type="Pfam" id="PF14082"/>
    </source>
</evidence>
<reference evidence="2 3" key="1">
    <citation type="submission" date="2013-02" db="EMBL/GenBank/DDBJ databases">
        <title>Draft genome sequence of Amycolatopsis vancoresmycina strain DSM 44592T.</title>
        <authorList>
            <person name="Kumar S."/>
            <person name="Kaur N."/>
            <person name="Kaur C."/>
            <person name="Raghava G.P.S."/>
            <person name="Mayilraj S."/>
        </authorList>
    </citation>
    <scope>NUCLEOTIDE SEQUENCE [LARGE SCALE GENOMIC DNA]</scope>
    <source>
        <strain evidence="2 3">DSM 44592</strain>
    </source>
</reference>
<dbReference type="PATRIC" id="fig|1292037.4.peg.7332"/>
<dbReference type="AlphaFoldDB" id="R1FUK9"/>
<comment type="caution">
    <text evidence="2">The sequence shown here is derived from an EMBL/GenBank/DDBJ whole genome shotgun (WGS) entry which is preliminary data.</text>
</comment>
<dbReference type="EMBL" id="AOUO01000666">
    <property type="protein sequence ID" value="EOD63053.1"/>
    <property type="molecule type" value="Genomic_DNA"/>
</dbReference>
<dbReference type="eggNOG" id="ENOG5031B9I">
    <property type="taxonomic scope" value="Bacteria"/>
</dbReference>
<organism evidence="2 3">
    <name type="scientific">Amycolatopsis vancoresmycina DSM 44592</name>
    <dbReference type="NCBI Taxonomy" id="1292037"/>
    <lineage>
        <taxon>Bacteria</taxon>
        <taxon>Bacillati</taxon>
        <taxon>Actinomycetota</taxon>
        <taxon>Actinomycetes</taxon>
        <taxon>Pseudonocardiales</taxon>
        <taxon>Pseudonocardiaceae</taxon>
        <taxon>Amycolatopsis</taxon>
    </lineage>
</organism>
<dbReference type="Pfam" id="PF14082">
    <property type="entry name" value="SduA_C"/>
    <property type="match status" value="1"/>
</dbReference>
<evidence type="ECO:0000313" key="3">
    <source>
        <dbReference type="Proteomes" id="UP000014139"/>
    </source>
</evidence>
<dbReference type="Proteomes" id="UP000014139">
    <property type="component" value="Unassembled WGS sequence"/>
</dbReference>
<name>R1FUK9_9PSEU</name>
<sequence>MPHTDGSRRNVRSDQVTRLLLDCIEEHVADPDVRAGVADLREHLTRSRNRGGKRMLELAGFAHREALAAGDTATADRLDDLIGHATGRLLTNDVTRKYQLYDARETNLHAVDLMASNAHALGAYQAKKYLADHPEATAAELVDHLEGLSELSTKVVEDRERGHYRILRLDTERQVWLAEVLTRRVHPDLDNEVGVFDLSEVELTSLVEAAQLQLRRERLSVIRDVVENPNSTEAHLQQALRGSYWLFGGSYVGEAYRRRFTTGTEVDIPLLRPDGSLHVVELKRANVPLVRTYRSFGLIVDRRVHEAMSQVSNYLTAFDEDRHAIRHEHGVESRRATGTVVIGHPAFQSQFDEQKITETLRTYNAEHARGSP</sequence>
<feature type="domain" description="Shedu protein SduA C-terminal" evidence="1">
    <location>
        <begin position="230"/>
        <end position="366"/>
    </location>
</feature>
<gene>
    <name evidence="2" type="ORF">H480_39060</name>
</gene>
<evidence type="ECO:0000313" key="2">
    <source>
        <dbReference type="EMBL" id="EOD63053.1"/>
    </source>
</evidence>
<proteinExistence type="predicted"/>
<keyword evidence="3" id="KW-1185">Reference proteome</keyword>